<keyword evidence="2" id="KW-1185">Reference proteome</keyword>
<evidence type="ECO:0000313" key="1">
    <source>
        <dbReference type="EMBL" id="KAK3595297.1"/>
    </source>
</evidence>
<dbReference type="AlphaFoldDB" id="A0AAE0SNG0"/>
<proteinExistence type="predicted"/>
<protein>
    <submittedName>
        <fullName evidence="1">Uncharacterized protein</fullName>
    </submittedName>
</protein>
<reference evidence="1" key="1">
    <citation type="journal article" date="2021" name="Genome Biol. Evol.">
        <title>A High-Quality Reference Genome for a Parasitic Bivalve with Doubly Uniparental Inheritance (Bivalvia: Unionida).</title>
        <authorList>
            <person name="Smith C.H."/>
        </authorList>
    </citation>
    <scope>NUCLEOTIDE SEQUENCE</scope>
    <source>
        <strain evidence="1">CHS0354</strain>
    </source>
</reference>
<gene>
    <name evidence="1" type="ORF">CHS0354_004445</name>
</gene>
<dbReference type="EMBL" id="JAEAOA010000332">
    <property type="protein sequence ID" value="KAK3595297.1"/>
    <property type="molecule type" value="Genomic_DNA"/>
</dbReference>
<evidence type="ECO:0000313" key="2">
    <source>
        <dbReference type="Proteomes" id="UP001195483"/>
    </source>
</evidence>
<dbReference type="Proteomes" id="UP001195483">
    <property type="component" value="Unassembled WGS sequence"/>
</dbReference>
<comment type="caution">
    <text evidence="1">The sequence shown here is derived from an EMBL/GenBank/DDBJ whole genome shotgun (WGS) entry which is preliminary data.</text>
</comment>
<accession>A0AAE0SNG0</accession>
<name>A0AAE0SNG0_9BIVA</name>
<organism evidence="1 2">
    <name type="scientific">Potamilus streckersoni</name>
    <dbReference type="NCBI Taxonomy" id="2493646"/>
    <lineage>
        <taxon>Eukaryota</taxon>
        <taxon>Metazoa</taxon>
        <taxon>Spiralia</taxon>
        <taxon>Lophotrochozoa</taxon>
        <taxon>Mollusca</taxon>
        <taxon>Bivalvia</taxon>
        <taxon>Autobranchia</taxon>
        <taxon>Heteroconchia</taxon>
        <taxon>Palaeoheterodonta</taxon>
        <taxon>Unionida</taxon>
        <taxon>Unionoidea</taxon>
        <taxon>Unionidae</taxon>
        <taxon>Ambleminae</taxon>
        <taxon>Lampsilini</taxon>
        <taxon>Potamilus</taxon>
    </lineage>
</organism>
<reference evidence="1" key="3">
    <citation type="submission" date="2023-05" db="EMBL/GenBank/DDBJ databases">
        <authorList>
            <person name="Smith C.H."/>
        </authorList>
    </citation>
    <scope>NUCLEOTIDE SEQUENCE</scope>
    <source>
        <strain evidence="1">CHS0354</strain>
        <tissue evidence="1">Mantle</tissue>
    </source>
</reference>
<sequence>MEDIFLYMKSEGKLYNLARLKAKTKIPHIQFKELLFADHTVLGSLCSQASRNGSHMQRKLAPNDMGWNATSGQTVAGTTTQFQRRRQCTEQTLSIKTVTLETGHVILLYTILGDKGDTVNTREFLPRATTYGQMPTTKAN</sequence>
<reference evidence="1" key="2">
    <citation type="journal article" date="2021" name="Genome Biol. Evol.">
        <title>Developing a high-quality reference genome for a parasitic bivalve with doubly uniparental inheritance (Bivalvia: Unionida).</title>
        <authorList>
            <person name="Smith C.H."/>
        </authorList>
    </citation>
    <scope>NUCLEOTIDE SEQUENCE</scope>
    <source>
        <strain evidence="1">CHS0354</strain>
        <tissue evidence="1">Mantle</tissue>
    </source>
</reference>